<protein>
    <submittedName>
        <fullName evidence="2">Uncharacterized protein</fullName>
    </submittedName>
</protein>
<dbReference type="EMBL" id="MU864351">
    <property type="protein sequence ID" value="KAK4193310.1"/>
    <property type="molecule type" value="Genomic_DNA"/>
</dbReference>
<name>A0AAN6X5K4_9PEZI</name>
<feature type="compositionally biased region" description="Low complexity" evidence="1">
    <location>
        <begin position="23"/>
        <end position="39"/>
    </location>
</feature>
<reference evidence="2" key="2">
    <citation type="submission" date="2023-05" db="EMBL/GenBank/DDBJ databases">
        <authorList>
            <consortium name="Lawrence Berkeley National Laboratory"/>
            <person name="Steindorff A."/>
            <person name="Hensen N."/>
            <person name="Bonometti L."/>
            <person name="Westerberg I."/>
            <person name="Brannstrom I.O."/>
            <person name="Guillou S."/>
            <person name="Cros-Aarteil S."/>
            <person name="Calhoun S."/>
            <person name="Haridas S."/>
            <person name="Kuo A."/>
            <person name="Mondo S."/>
            <person name="Pangilinan J."/>
            <person name="Riley R."/>
            <person name="Labutti K."/>
            <person name="Andreopoulos B."/>
            <person name="Lipzen A."/>
            <person name="Chen C."/>
            <person name="Yanf M."/>
            <person name="Daum C."/>
            <person name="Ng V."/>
            <person name="Clum A."/>
            <person name="Ohm R."/>
            <person name="Martin F."/>
            <person name="Silar P."/>
            <person name="Natvig D."/>
            <person name="Lalanne C."/>
            <person name="Gautier V."/>
            <person name="Ament-Velasquez S.L."/>
            <person name="Kruys A."/>
            <person name="Hutchinson M.I."/>
            <person name="Powell A.J."/>
            <person name="Barry K."/>
            <person name="Miller A.N."/>
            <person name="Grigoriev I.V."/>
            <person name="Debuchy R."/>
            <person name="Gladieux P."/>
            <person name="Thoren M.H."/>
            <person name="Johannesson H."/>
        </authorList>
    </citation>
    <scope>NUCLEOTIDE SEQUENCE</scope>
    <source>
        <strain evidence="2">PSN309</strain>
    </source>
</reference>
<evidence type="ECO:0000313" key="3">
    <source>
        <dbReference type="Proteomes" id="UP001302126"/>
    </source>
</evidence>
<proteinExistence type="predicted"/>
<evidence type="ECO:0000313" key="2">
    <source>
        <dbReference type="EMBL" id="KAK4193310.1"/>
    </source>
</evidence>
<sequence length="119" mass="12955">MSDLPPQQQQRSASSMDYTYFDPSPSSPTAPGASQQPQQVPGQGNYQLKALWNTPKFQNEYEHAKARALHADFSCAGLPDPLLPRPSRPAHNRTAAVDPETEEKLKAIIAEAKASVAGR</sequence>
<dbReference type="AlphaFoldDB" id="A0AAN6X5K4"/>
<organism evidence="2 3">
    <name type="scientific">Podospora australis</name>
    <dbReference type="NCBI Taxonomy" id="1536484"/>
    <lineage>
        <taxon>Eukaryota</taxon>
        <taxon>Fungi</taxon>
        <taxon>Dikarya</taxon>
        <taxon>Ascomycota</taxon>
        <taxon>Pezizomycotina</taxon>
        <taxon>Sordariomycetes</taxon>
        <taxon>Sordariomycetidae</taxon>
        <taxon>Sordariales</taxon>
        <taxon>Podosporaceae</taxon>
        <taxon>Podospora</taxon>
    </lineage>
</organism>
<dbReference type="Proteomes" id="UP001302126">
    <property type="component" value="Unassembled WGS sequence"/>
</dbReference>
<accession>A0AAN6X5K4</accession>
<gene>
    <name evidence="2" type="ORF">QBC35DRAFT_468981</name>
</gene>
<evidence type="ECO:0000256" key="1">
    <source>
        <dbReference type="SAM" id="MobiDB-lite"/>
    </source>
</evidence>
<feature type="region of interest" description="Disordered" evidence="1">
    <location>
        <begin position="1"/>
        <end position="44"/>
    </location>
</feature>
<reference evidence="2" key="1">
    <citation type="journal article" date="2023" name="Mol. Phylogenet. Evol.">
        <title>Genome-scale phylogeny and comparative genomics of the fungal order Sordariales.</title>
        <authorList>
            <person name="Hensen N."/>
            <person name="Bonometti L."/>
            <person name="Westerberg I."/>
            <person name="Brannstrom I.O."/>
            <person name="Guillou S."/>
            <person name="Cros-Aarteil S."/>
            <person name="Calhoun S."/>
            <person name="Haridas S."/>
            <person name="Kuo A."/>
            <person name="Mondo S."/>
            <person name="Pangilinan J."/>
            <person name="Riley R."/>
            <person name="LaButti K."/>
            <person name="Andreopoulos B."/>
            <person name="Lipzen A."/>
            <person name="Chen C."/>
            <person name="Yan M."/>
            <person name="Daum C."/>
            <person name="Ng V."/>
            <person name="Clum A."/>
            <person name="Steindorff A."/>
            <person name="Ohm R.A."/>
            <person name="Martin F."/>
            <person name="Silar P."/>
            <person name="Natvig D.O."/>
            <person name="Lalanne C."/>
            <person name="Gautier V."/>
            <person name="Ament-Velasquez S.L."/>
            <person name="Kruys A."/>
            <person name="Hutchinson M.I."/>
            <person name="Powell A.J."/>
            <person name="Barry K."/>
            <person name="Miller A.N."/>
            <person name="Grigoriev I.V."/>
            <person name="Debuchy R."/>
            <person name="Gladieux P."/>
            <person name="Hiltunen Thoren M."/>
            <person name="Johannesson H."/>
        </authorList>
    </citation>
    <scope>NUCLEOTIDE SEQUENCE</scope>
    <source>
        <strain evidence="2">PSN309</strain>
    </source>
</reference>
<comment type="caution">
    <text evidence="2">The sequence shown here is derived from an EMBL/GenBank/DDBJ whole genome shotgun (WGS) entry which is preliminary data.</text>
</comment>
<keyword evidence="3" id="KW-1185">Reference proteome</keyword>
<feature type="region of interest" description="Disordered" evidence="1">
    <location>
        <begin position="80"/>
        <end position="99"/>
    </location>
</feature>
<feature type="compositionally biased region" description="Polar residues" evidence="1">
    <location>
        <begin position="1"/>
        <end position="17"/>
    </location>
</feature>